<protein>
    <submittedName>
        <fullName evidence="2">Uncharacterized protein</fullName>
    </submittedName>
</protein>
<evidence type="ECO:0000256" key="1">
    <source>
        <dbReference type="SAM" id="MobiDB-lite"/>
    </source>
</evidence>
<proteinExistence type="predicted"/>
<feature type="region of interest" description="Disordered" evidence="1">
    <location>
        <begin position="69"/>
        <end position="107"/>
    </location>
</feature>
<organism evidence="2">
    <name type="scientific">Candidatus Kentrum sp. LFY</name>
    <dbReference type="NCBI Taxonomy" id="2126342"/>
    <lineage>
        <taxon>Bacteria</taxon>
        <taxon>Pseudomonadati</taxon>
        <taxon>Pseudomonadota</taxon>
        <taxon>Gammaproteobacteria</taxon>
        <taxon>Candidatus Kentrum</taxon>
    </lineage>
</organism>
<dbReference type="EMBL" id="CAADFH010000026">
    <property type="protein sequence ID" value="VFJ92828.1"/>
    <property type="molecule type" value="Genomic_DNA"/>
</dbReference>
<name>A0A450UJX6_9GAMM</name>
<reference evidence="2" key="1">
    <citation type="submission" date="2019-02" db="EMBL/GenBank/DDBJ databases">
        <authorList>
            <person name="Gruber-Vodicka R. H."/>
            <person name="Seah K. B. B."/>
        </authorList>
    </citation>
    <scope>NUCLEOTIDE SEQUENCE</scope>
    <source>
        <strain evidence="2">BECK_M6</strain>
    </source>
</reference>
<accession>A0A450UJX6</accession>
<evidence type="ECO:0000313" key="2">
    <source>
        <dbReference type="EMBL" id="VFJ92828.1"/>
    </source>
</evidence>
<dbReference type="AlphaFoldDB" id="A0A450UJX6"/>
<sequence length="107" mass="11553">MHGKDLFADGLIGLGIEAGLVRLDLGSLSVTQKDKEGNSILEHRQRVVMSVEAFLQTHRAMTGLLEHLEKTGAVTRREQPMPVEGNPESEKATPAPPPSPTGSPNFQ</sequence>
<feature type="compositionally biased region" description="Basic and acidic residues" evidence="1">
    <location>
        <begin position="69"/>
        <end position="79"/>
    </location>
</feature>
<gene>
    <name evidence="2" type="ORF">BECKLFY1418A_GA0070994_102639</name>
</gene>